<protein>
    <submittedName>
        <fullName evidence="7">ABC-2 family transporter protein</fullName>
    </submittedName>
</protein>
<feature type="transmembrane region" description="Helical" evidence="5">
    <location>
        <begin position="365"/>
        <end position="386"/>
    </location>
</feature>
<evidence type="ECO:0000256" key="3">
    <source>
        <dbReference type="ARBA" id="ARBA00022989"/>
    </source>
</evidence>
<dbReference type="GO" id="GO:0140359">
    <property type="term" value="F:ABC-type transporter activity"/>
    <property type="evidence" value="ECO:0007669"/>
    <property type="project" value="InterPro"/>
</dbReference>
<keyword evidence="3 5" id="KW-1133">Transmembrane helix</keyword>
<accession>A0A1H9EL60</accession>
<reference evidence="7 8" key="1">
    <citation type="submission" date="2016-10" db="EMBL/GenBank/DDBJ databases">
        <authorList>
            <person name="de Groot N.N."/>
        </authorList>
    </citation>
    <scope>NUCLEOTIDE SEQUENCE [LARGE SCALE GENOMIC DNA]</scope>
    <source>
        <strain evidence="7 8">DSM 15695</strain>
    </source>
</reference>
<dbReference type="InterPro" id="IPR013525">
    <property type="entry name" value="ABC2_TM"/>
</dbReference>
<dbReference type="Pfam" id="PF12698">
    <property type="entry name" value="ABC2_membrane_3"/>
    <property type="match status" value="1"/>
</dbReference>
<evidence type="ECO:0000256" key="2">
    <source>
        <dbReference type="ARBA" id="ARBA00022692"/>
    </source>
</evidence>
<feature type="domain" description="ABC-2 type transporter transmembrane" evidence="6">
    <location>
        <begin position="21"/>
        <end position="384"/>
    </location>
</feature>
<feature type="transmembrane region" description="Helical" evidence="5">
    <location>
        <begin position="190"/>
        <end position="210"/>
    </location>
</feature>
<organism evidence="7 8">
    <name type="scientific">Ignavigranum ruoffiae</name>
    <dbReference type="NCBI Taxonomy" id="89093"/>
    <lineage>
        <taxon>Bacteria</taxon>
        <taxon>Bacillati</taxon>
        <taxon>Bacillota</taxon>
        <taxon>Bacilli</taxon>
        <taxon>Lactobacillales</taxon>
        <taxon>Aerococcaceae</taxon>
        <taxon>Ignavigranum</taxon>
    </lineage>
</organism>
<gene>
    <name evidence="7" type="ORF">SAMN04488558_10771</name>
</gene>
<evidence type="ECO:0000259" key="6">
    <source>
        <dbReference type="Pfam" id="PF12698"/>
    </source>
</evidence>
<keyword evidence="2 5" id="KW-0812">Transmembrane</keyword>
<dbReference type="STRING" id="89093.SAMN04488558_10771"/>
<feature type="transmembrane region" description="Helical" evidence="5">
    <location>
        <begin position="275"/>
        <end position="294"/>
    </location>
</feature>
<dbReference type="OrthoDB" id="266913at2"/>
<evidence type="ECO:0000256" key="4">
    <source>
        <dbReference type="ARBA" id="ARBA00023136"/>
    </source>
</evidence>
<dbReference type="EMBL" id="FOEN01000007">
    <property type="protein sequence ID" value="SEQ26454.1"/>
    <property type="molecule type" value="Genomic_DNA"/>
</dbReference>
<proteinExistence type="predicted"/>
<feature type="transmembrane region" description="Helical" evidence="5">
    <location>
        <begin position="306"/>
        <end position="328"/>
    </location>
</feature>
<keyword evidence="4 5" id="KW-0472">Membrane</keyword>
<dbReference type="AlphaFoldDB" id="A0A1H9EL60"/>
<feature type="transmembrane region" description="Helical" evidence="5">
    <location>
        <begin position="240"/>
        <end position="263"/>
    </location>
</feature>
<evidence type="ECO:0000313" key="7">
    <source>
        <dbReference type="EMBL" id="SEQ26454.1"/>
    </source>
</evidence>
<dbReference type="GO" id="GO:0016020">
    <property type="term" value="C:membrane"/>
    <property type="evidence" value="ECO:0007669"/>
    <property type="project" value="UniProtKB-SubCell"/>
</dbReference>
<sequence length="396" mass="45932">MKLFKLFFRLARKYKIYYLITIILLLVVTLPLKGNSAFQNDQEFQSFDFKITIFNQDQRSISRHLVNYLASKAEIVELEDDAEVKADALYNFDTYYILTIPEHWSETILTDKTIPPLAKQPTADSEAEIYIDNIIFTYLKSLEAEIINFNQNSDDETIQRSLNQMQADLQPHIQPHVIRQENQQNNVRNFGLIYCSMIGFVTMMTFIKVIGGVQRSTQNPEIKKRDHLSKMTEFSRTSQLWFASLTWAFTYWLMLMMLGLIIFGFEPLFQTQGQLYMLNALLAIFGIHGLAYLLSTLAQKKGVIDFLSIGLSLLLSFFSGVFVPLQIIDPTMKKLASLATPIWQVQTNEMIANLSSFDWAHSQAIWRNFGIQVLIILAYFAISYMIQRHRFMNRVN</sequence>
<name>A0A1H9EL60_9LACT</name>
<dbReference type="RefSeq" id="WP_092572032.1">
    <property type="nucleotide sequence ID" value="NZ_FOEN01000007.1"/>
</dbReference>
<keyword evidence="8" id="KW-1185">Reference proteome</keyword>
<dbReference type="Gene3D" id="3.40.1710.10">
    <property type="entry name" value="abc type-2 transporter like domain"/>
    <property type="match status" value="1"/>
</dbReference>
<evidence type="ECO:0000256" key="5">
    <source>
        <dbReference type="SAM" id="Phobius"/>
    </source>
</evidence>
<dbReference type="Proteomes" id="UP000198833">
    <property type="component" value="Unassembled WGS sequence"/>
</dbReference>
<evidence type="ECO:0000313" key="8">
    <source>
        <dbReference type="Proteomes" id="UP000198833"/>
    </source>
</evidence>
<comment type="subcellular location">
    <subcellularLocation>
        <location evidence="1">Membrane</location>
        <topology evidence="1">Multi-pass membrane protein</topology>
    </subcellularLocation>
</comment>
<evidence type="ECO:0000256" key="1">
    <source>
        <dbReference type="ARBA" id="ARBA00004141"/>
    </source>
</evidence>